<comment type="caution">
    <text evidence="1">The sequence shown here is derived from an EMBL/GenBank/DDBJ whole genome shotgun (WGS) entry which is preliminary data.</text>
</comment>
<evidence type="ECO:0000313" key="1">
    <source>
        <dbReference type="EMBL" id="KAK9209413.1"/>
    </source>
</evidence>
<dbReference type="EMBL" id="JBCGBO010000004">
    <property type="protein sequence ID" value="KAK9209413.1"/>
    <property type="molecule type" value="Genomic_DNA"/>
</dbReference>
<name>A0AAP0QV53_9ROSI</name>
<accession>A0AAP0QV53</accession>
<reference evidence="1 2" key="1">
    <citation type="submission" date="2024-05" db="EMBL/GenBank/DDBJ databases">
        <title>Haplotype-resolved chromosome-level genome assembly of Huyou (Citrus changshanensis).</title>
        <authorList>
            <person name="Miao C."/>
            <person name="Chen W."/>
            <person name="Wu Y."/>
            <person name="Wang L."/>
            <person name="Zhao S."/>
            <person name="Grierson D."/>
            <person name="Xu C."/>
            <person name="Chen K."/>
        </authorList>
    </citation>
    <scope>NUCLEOTIDE SEQUENCE [LARGE SCALE GENOMIC DNA]</scope>
    <source>
        <strain evidence="1">01-14</strain>
        <tissue evidence="1">Leaf</tissue>
    </source>
</reference>
<dbReference type="Proteomes" id="UP001428341">
    <property type="component" value="Unassembled WGS sequence"/>
</dbReference>
<dbReference type="PANTHER" id="PTHR27006:SF606">
    <property type="entry name" value="INTERLEUKIN-1 RECEPTOR-ASSOCIATED KINASE 4"/>
    <property type="match status" value="1"/>
</dbReference>
<proteinExistence type="predicted"/>
<evidence type="ECO:0000313" key="2">
    <source>
        <dbReference type="Proteomes" id="UP001428341"/>
    </source>
</evidence>
<dbReference type="AlphaFoldDB" id="A0AAP0QV53"/>
<organism evidence="1 2">
    <name type="scientific">Citrus x changshan-huyou</name>
    <dbReference type="NCBI Taxonomy" id="2935761"/>
    <lineage>
        <taxon>Eukaryota</taxon>
        <taxon>Viridiplantae</taxon>
        <taxon>Streptophyta</taxon>
        <taxon>Embryophyta</taxon>
        <taxon>Tracheophyta</taxon>
        <taxon>Spermatophyta</taxon>
        <taxon>Magnoliopsida</taxon>
        <taxon>eudicotyledons</taxon>
        <taxon>Gunneridae</taxon>
        <taxon>Pentapetalae</taxon>
        <taxon>rosids</taxon>
        <taxon>malvids</taxon>
        <taxon>Sapindales</taxon>
        <taxon>Rutaceae</taxon>
        <taxon>Aurantioideae</taxon>
        <taxon>Citrus</taxon>
    </lineage>
</organism>
<evidence type="ECO:0008006" key="3">
    <source>
        <dbReference type="Google" id="ProtNLM"/>
    </source>
</evidence>
<keyword evidence="2" id="KW-1185">Reference proteome</keyword>
<dbReference type="PANTHER" id="PTHR27006">
    <property type="entry name" value="PROMASTIGOTE SURFACE ANTIGEN PROTEIN PSA"/>
    <property type="match status" value="1"/>
</dbReference>
<sequence length="82" mass="9113">MDPMLQCEASYPTLKRSTNVAFLCVQEIAAHRPSMSEIVSMLTNDIVNLPSPQQPAFSSLKNSFKTKAYSINCITLMMVDGR</sequence>
<protein>
    <recommendedName>
        <fullName evidence="3">S-locus receptor kinase C-terminal domain-containing protein</fullName>
    </recommendedName>
</protein>
<gene>
    <name evidence="1" type="ORF">WN944_001779</name>
</gene>